<reference evidence="2 3" key="1">
    <citation type="submission" date="2017-03" db="EMBL/GenBank/DDBJ databases">
        <authorList>
            <person name="Afonso C.L."/>
            <person name="Miller P.J."/>
            <person name="Scott M.A."/>
            <person name="Spackman E."/>
            <person name="Goraichik I."/>
            <person name="Dimitrov K.M."/>
            <person name="Suarez D.L."/>
            <person name="Swayne D.E."/>
        </authorList>
    </citation>
    <scope>NUCLEOTIDE SEQUENCE [LARGE SCALE GENOMIC DNA]</scope>
    <source>
        <strain evidence="2">SB41UT1</strain>
    </source>
</reference>
<dbReference type="Proteomes" id="UP000196573">
    <property type="component" value="Unassembled WGS sequence"/>
</dbReference>
<dbReference type="AlphaFoldDB" id="A0A1X7AFG1"/>
<organism evidence="2 3">
    <name type="scientific">Parendozoicomonas haliclonae</name>
    <dbReference type="NCBI Taxonomy" id="1960125"/>
    <lineage>
        <taxon>Bacteria</taxon>
        <taxon>Pseudomonadati</taxon>
        <taxon>Pseudomonadota</taxon>
        <taxon>Gammaproteobacteria</taxon>
        <taxon>Oceanospirillales</taxon>
        <taxon>Endozoicomonadaceae</taxon>
        <taxon>Parendozoicomonas</taxon>
    </lineage>
</organism>
<protein>
    <submittedName>
        <fullName evidence="2">Uncharacterized protein</fullName>
    </submittedName>
</protein>
<evidence type="ECO:0000313" key="2">
    <source>
        <dbReference type="EMBL" id="SMA37534.1"/>
    </source>
</evidence>
<sequence length="99" mass="10354">MLRSLILAALLMPAIASAEILTCEQQQNMCEAQCQVTNIGDDKGLGTCKAKCLGKRVTCSVSSGADTVKDATENVVDGASKEGASVTEKAKAFWEGLTE</sequence>
<proteinExistence type="predicted"/>
<dbReference type="EMBL" id="FWPT01000002">
    <property type="protein sequence ID" value="SMA37534.1"/>
    <property type="molecule type" value="Genomic_DNA"/>
</dbReference>
<name>A0A1X7AFG1_9GAMM</name>
<gene>
    <name evidence="2" type="ORF">EHSB41UT_00752</name>
</gene>
<feature type="chain" id="PRO_5012665548" evidence="1">
    <location>
        <begin position="19"/>
        <end position="99"/>
    </location>
</feature>
<keyword evidence="1" id="KW-0732">Signal</keyword>
<accession>A0A1X7AFG1</accession>
<keyword evidence="3" id="KW-1185">Reference proteome</keyword>
<evidence type="ECO:0000313" key="3">
    <source>
        <dbReference type="Proteomes" id="UP000196573"/>
    </source>
</evidence>
<feature type="signal peptide" evidence="1">
    <location>
        <begin position="1"/>
        <end position="18"/>
    </location>
</feature>
<dbReference type="RefSeq" id="WP_087107070.1">
    <property type="nucleotide sequence ID" value="NZ_FWPT01000002.1"/>
</dbReference>
<evidence type="ECO:0000256" key="1">
    <source>
        <dbReference type="SAM" id="SignalP"/>
    </source>
</evidence>